<dbReference type="PIRSF" id="PIRSF005384">
    <property type="entry name" value="RpiB_LacA_B"/>
    <property type="match status" value="1"/>
</dbReference>
<protein>
    <submittedName>
        <fullName evidence="2">Putative ribose-5-phosphate isomerase B</fullName>
        <ecNumber evidence="2">5.3.1.6</ecNumber>
    </submittedName>
</protein>
<dbReference type="EC" id="5.3.1.6" evidence="2"/>
<dbReference type="InterPro" id="IPR003500">
    <property type="entry name" value="RpiB_LacA_LacB"/>
</dbReference>
<comment type="caution">
    <text evidence="2">The sequence shown here is derived from an EMBL/GenBank/DDBJ whole genome shotgun (WGS) entry which is preliminary data.</text>
</comment>
<proteinExistence type="predicted"/>
<dbReference type="EMBL" id="SNRY01001065">
    <property type="protein sequence ID" value="KAA6333837.1"/>
    <property type="molecule type" value="Genomic_DNA"/>
</dbReference>
<dbReference type="GO" id="GO:0019316">
    <property type="term" value="P:D-allose catabolic process"/>
    <property type="evidence" value="ECO:0007669"/>
    <property type="project" value="TreeGrafter"/>
</dbReference>
<dbReference type="NCBIfam" id="NF004051">
    <property type="entry name" value="PRK05571.1"/>
    <property type="match status" value="1"/>
</dbReference>
<organism evidence="2">
    <name type="scientific">termite gut metagenome</name>
    <dbReference type="NCBI Taxonomy" id="433724"/>
    <lineage>
        <taxon>unclassified sequences</taxon>
        <taxon>metagenomes</taxon>
        <taxon>organismal metagenomes</taxon>
    </lineage>
</organism>
<dbReference type="InterPro" id="IPR036569">
    <property type="entry name" value="RpiB_LacA_LacB_sf"/>
</dbReference>
<dbReference type="SUPFAM" id="SSF89623">
    <property type="entry name" value="Ribose/Galactose isomerase RpiB/AlsB"/>
    <property type="match status" value="1"/>
</dbReference>
<dbReference type="NCBIfam" id="TIGR00689">
    <property type="entry name" value="rpiB_lacA_lacB"/>
    <property type="match status" value="1"/>
</dbReference>
<evidence type="ECO:0000313" key="2">
    <source>
        <dbReference type="EMBL" id="KAA6333837.1"/>
    </source>
</evidence>
<name>A0A5J4RIV7_9ZZZZ</name>
<dbReference type="NCBIfam" id="TIGR01120">
    <property type="entry name" value="rpiB"/>
    <property type="match status" value="1"/>
</dbReference>
<dbReference type="InterPro" id="IPR004785">
    <property type="entry name" value="RpiB"/>
</dbReference>
<dbReference type="GO" id="GO:0004751">
    <property type="term" value="F:ribose-5-phosphate isomerase activity"/>
    <property type="evidence" value="ECO:0007669"/>
    <property type="project" value="UniProtKB-EC"/>
</dbReference>
<dbReference type="PANTHER" id="PTHR30345:SF0">
    <property type="entry name" value="DNA DAMAGE-REPAIR_TOLERATION PROTEIN DRT102"/>
    <property type="match status" value="1"/>
</dbReference>
<keyword evidence="1 2" id="KW-0413">Isomerase</keyword>
<evidence type="ECO:0000256" key="1">
    <source>
        <dbReference type="ARBA" id="ARBA00023235"/>
    </source>
</evidence>
<dbReference type="Pfam" id="PF02502">
    <property type="entry name" value="LacAB_rpiB"/>
    <property type="match status" value="1"/>
</dbReference>
<dbReference type="Gene3D" id="3.40.1400.10">
    <property type="entry name" value="Sugar-phosphate isomerase, RpiB/LacA/LacB"/>
    <property type="match status" value="1"/>
</dbReference>
<gene>
    <name evidence="2" type="ORF">EZS27_017797</name>
</gene>
<dbReference type="AlphaFoldDB" id="A0A5J4RIV7"/>
<dbReference type="PANTHER" id="PTHR30345">
    <property type="entry name" value="RIBOSE-5-PHOSPHATE ISOMERASE B"/>
    <property type="match status" value="1"/>
</dbReference>
<reference evidence="2" key="1">
    <citation type="submission" date="2019-03" db="EMBL/GenBank/DDBJ databases">
        <title>Single cell metagenomics reveals metabolic interactions within the superorganism composed of flagellate Streblomastix strix and complex community of Bacteroidetes bacteria on its surface.</title>
        <authorList>
            <person name="Treitli S.C."/>
            <person name="Kolisko M."/>
            <person name="Husnik F."/>
            <person name="Keeling P."/>
            <person name="Hampl V."/>
        </authorList>
    </citation>
    <scope>NUCLEOTIDE SEQUENCE</scope>
    <source>
        <strain evidence="2">STM</strain>
    </source>
</reference>
<accession>A0A5J4RIV7</accession>
<sequence>MTHNDLTGICSDHAGYELKEFVKDWLEAKGCSYKDFGTHSAESCDYADFAHPLAEAVEAGTCSRGIAVCGSGNGINMTLNKHQGIRAALCWTEEIARLARQHNDANILVMPARFISKAEAEKVMSIFFSTGFEGGRHQQRIDKIPVKKS</sequence>
<dbReference type="GO" id="GO:0009052">
    <property type="term" value="P:pentose-phosphate shunt, non-oxidative branch"/>
    <property type="evidence" value="ECO:0007669"/>
    <property type="project" value="TreeGrafter"/>
</dbReference>